<reference evidence="2" key="1">
    <citation type="submission" date="2019-10" db="EMBL/GenBank/DDBJ databases">
        <title>The sequence and de novo assembly of the wild yak genome.</title>
        <authorList>
            <person name="Liu Y."/>
        </authorList>
    </citation>
    <scope>NUCLEOTIDE SEQUENCE [LARGE SCALE GENOMIC DNA]</scope>
    <source>
        <strain evidence="2">WY2019</strain>
    </source>
</reference>
<evidence type="ECO:0000313" key="2">
    <source>
        <dbReference type="EMBL" id="MXQ88927.1"/>
    </source>
</evidence>
<protein>
    <submittedName>
        <fullName evidence="2">Uncharacterized protein</fullName>
    </submittedName>
</protein>
<name>A0A6B0RJN3_9CETA</name>
<dbReference type="Proteomes" id="UP000322234">
    <property type="component" value="Unassembled WGS sequence"/>
</dbReference>
<feature type="compositionally biased region" description="Basic and acidic residues" evidence="1">
    <location>
        <begin position="19"/>
        <end position="31"/>
    </location>
</feature>
<proteinExistence type="predicted"/>
<organism evidence="2 3">
    <name type="scientific">Bos mutus</name>
    <name type="common">wild yak</name>
    <dbReference type="NCBI Taxonomy" id="72004"/>
    <lineage>
        <taxon>Eukaryota</taxon>
        <taxon>Metazoa</taxon>
        <taxon>Chordata</taxon>
        <taxon>Craniata</taxon>
        <taxon>Vertebrata</taxon>
        <taxon>Euteleostomi</taxon>
        <taxon>Mammalia</taxon>
        <taxon>Eutheria</taxon>
        <taxon>Laurasiatheria</taxon>
        <taxon>Artiodactyla</taxon>
        <taxon>Ruminantia</taxon>
        <taxon>Pecora</taxon>
        <taxon>Bovidae</taxon>
        <taxon>Bovinae</taxon>
        <taxon>Bos</taxon>
    </lineage>
</organism>
<evidence type="ECO:0000256" key="1">
    <source>
        <dbReference type="SAM" id="MobiDB-lite"/>
    </source>
</evidence>
<feature type="region of interest" description="Disordered" evidence="1">
    <location>
        <begin position="1"/>
        <end position="40"/>
    </location>
</feature>
<feature type="compositionally biased region" description="Polar residues" evidence="1">
    <location>
        <begin position="1"/>
        <end position="10"/>
    </location>
</feature>
<evidence type="ECO:0000313" key="3">
    <source>
        <dbReference type="Proteomes" id="UP000322234"/>
    </source>
</evidence>
<comment type="caution">
    <text evidence="2">The sequence shown here is derived from an EMBL/GenBank/DDBJ whole genome shotgun (WGS) entry which is preliminary data.</text>
</comment>
<sequence>MESVSESSQQQKRKLVTHGLEDQKRGEEQPARPRVPAGSELLSGGHIDFALMQTQTSKLLSGLPVHLWVKSRNLGDIEWDQAPP</sequence>
<keyword evidence="3" id="KW-1185">Reference proteome</keyword>
<dbReference type="EMBL" id="VBQZ03000050">
    <property type="protein sequence ID" value="MXQ88927.1"/>
    <property type="molecule type" value="Genomic_DNA"/>
</dbReference>
<dbReference type="AlphaFoldDB" id="A0A6B0RJN3"/>
<gene>
    <name evidence="2" type="ORF">E5288_WYG012250</name>
</gene>
<accession>A0A6B0RJN3</accession>